<sequence>MSNFINTIKKMEGAYLIAEIGINHNGNIDIAKRLIDATNACGWHCAKFQKRNPDVCVPKKQKSKMRSTPWGEMTYLEYKYKVEFEKTEYDIINKYCLEKPLPWTVSIWDIDSLNFIKDYDVPFIKIPSAHITNRELLAETAKSNIPVIISTGMSTWEIIDDAVKILDDNNAQYAILHCNSTYPAPHGELNLNIIPIMKERYNCVVGYSGHEYDLDPSVVAVAMGAEIIERHITLDHNMWGTDHKS</sequence>
<dbReference type="SUPFAM" id="SSF51569">
    <property type="entry name" value="Aldolase"/>
    <property type="match status" value="1"/>
</dbReference>
<reference evidence="2" key="1">
    <citation type="submission" date="2018-05" db="EMBL/GenBank/DDBJ databases">
        <authorList>
            <person name="Lanie J.A."/>
            <person name="Ng W.-L."/>
            <person name="Kazmierczak K.M."/>
            <person name="Andrzejewski T.M."/>
            <person name="Davidsen T.M."/>
            <person name="Wayne K.J."/>
            <person name="Tettelin H."/>
            <person name="Glass J.I."/>
            <person name="Rusch D."/>
            <person name="Podicherti R."/>
            <person name="Tsui H.-C.T."/>
            <person name="Winkler M.E."/>
        </authorList>
    </citation>
    <scope>NUCLEOTIDE SEQUENCE</scope>
</reference>
<dbReference type="InterPro" id="IPR051690">
    <property type="entry name" value="PseI-like"/>
</dbReference>
<dbReference type="InterPro" id="IPR013132">
    <property type="entry name" value="PseI/NeuA/B-like_N"/>
</dbReference>
<organism evidence="2">
    <name type="scientific">marine metagenome</name>
    <dbReference type="NCBI Taxonomy" id="408172"/>
    <lineage>
        <taxon>unclassified sequences</taxon>
        <taxon>metagenomes</taxon>
        <taxon>ecological metagenomes</taxon>
    </lineage>
</organism>
<gene>
    <name evidence="2" type="ORF">METZ01_LOCUS244720</name>
</gene>
<evidence type="ECO:0000313" key="2">
    <source>
        <dbReference type="EMBL" id="SVB91866.1"/>
    </source>
</evidence>
<dbReference type="Pfam" id="PF03102">
    <property type="entry name" value="NeuB"/>
    <property type="match status" value="1"/>
</dbReference>
<dbReference type="EMBL" id="UINC01063826">
    <property type="protein sequence ID" value="SVB91866.1"/>
    <property type="molecule type" value="Genomic_DNA"/>
</dbReference>
<dbReference type="AlphaFoldDB" id="A0A382HWZ5"/>
<dbReference type="GO" id="GO:0016051">
    <property type="term" value="P:carbohydrate biosynthetic process"/>
    <property type="evidence" value="ECO:0007669"/>
    <property type="project" value="InterPro"/>
</dbReference>
<dbReference type="GO" id="GO:0047444">
    <property type="term" value="F:N-acylneuraminate-9-phosphate synthase activity"/>
    <property type="evidence" value="ECO:0007669"/>
    <property type="project" value="TreeGrafter"/>
</dbReference>
<name>A0A382HWZ5_9ZZZZ</name>
<dbReference type="Gene3D" id="3.20.20.70">
    <property type="entry name" value="Aldolase class I"/>
    <property type="match status" value="1"/>
</dbReference>
<proteinExistence type="predicted"/>
<dbReference type="PANTHER" id="PTHR42966">
    <property type="entry name" value="N-ACETYLNEURAMINATE SYNTHASE"/>
    <property type="match status" value="1"/>
</dbReference>
<evidence type="ECO:0000259" key="1">
    <source>
        <dbReference type="Pfam" id="PF03102"/>
    </source>
</evidence>
<feature type="non-terminal residue" evidence="2">
    <location>
        <position position="245"/>
    </location>
</feature>
<protein>
    <recommendedName>
        <fullName evidence="1">PseI/NeuA/B-like domain-containing protein</fullName>
    </recommendedName>
</protein>
<accession>A0A382HWZ5</accession>
<dbReference type="InterPro" id="IPR013785">
    <property type="entry name" value="Aldolase_TIM"/>
</dbReference>
<dbReference type="PANTHER" id="PTHR42966:SF3">
    <property type="entry name" value="BLR5971 PROTEIN"/>
    <property type="match status" value="1"/>
</dbReference>
<feature type="domain" description="PseI/NeuA/B-like" evidence="1">
    <location>
        <begin position="34"/>
        <end position="244"/>
    </location>
</feature>